<comment type="caution">
    <text evidence="1">The sequence shown here is derived from an EMBL/GenBank/DDBJ whole genome shotgun (WGS) entry which is preliminary data.</text>
</comment>
<evidence type="ECO:0000313" key="2">
    <source>
        <dbReference type="Proteomes" id="UP001281147"/>
    </source>
</evidence>
<proteinExistence type="predicted"/>
<organism evidence="1 2">
    <name type="scientific">Vermiconidia calcicola</name>
    <dbReference type="NCBI Taxonomy" id="1690605"/>
    <lineage>
        <taxon>Eukaryota</taxon>
        <taxon>Fungi</taxon>
        <taxon>Dikarya</taxon>
        <taxon>Ascomycota</taxon>
        <taxon>Pezizomycotina</taxon>
        <taxon>Dothideomycetes</taxon>
        <taxon>Dothideomycetidae</taxon>
        <taxon>Mycosphaerellales</taxon>
        <taxon>Extremaceae</taxon>
        <taxon>Vermiconidia</taxon>
    </lineage>
</organism>
<protein>
    <submittedName>
        <fullName evidence="1">Uncharacterized protein</fullName>
    </submittedName>
</protein>
<dbReference type="Proteomes" id="UP001281147">
    <property type="component" value="Unassembled WGS sequence"/>
</dbReference>
<accession>A0ACC3NZJ7</accession>
<keyword evidence="2" id="KW-1185">Reference proteome</keyword>
<reference evidence="1" key="1">
    <citation type="submission" date="2023-07" db="EMBL/GenBank/DDBJ databases">
        <title>Black Yeasts Isolated from many extreme environments.</title>
        <authorList>
            <person name="Coleine C."/>
            <person name="Stajich J.E."/>
            <person name="Selbmann L."/>
        </authorList>
    </citation>
    <scope>NUCLEOTIDE SEQUENCE</scope>
    <source>
        <strain evidence="1">CCFEE 5714</strain>
    </source>
</reference>
<gene>
    <name evidence="1" type="ORF">LTR37_000147</name>
</gene>
<sequence length="999" mass="110257">MPSRPKDMSWLTPKRRRTTGNLKTANAQVGNGSGTQAVPPVPTLESPIAVERPASTPRTISQPVVPSSSHSNGDSGGDGNLFYAYARKGDDLKSRYLLTFASAYVANEWWLLLQTHFPDASRPGPQLFSFKTDDLLSKVWKHPAFSHLKSKWMYIAFSDTQSEGLGGAAQGIIPVQDAEGNMLGGTAPASPEFVGQMRKEAREVKSEVIKLEEHFEKMMAAITQNTEKVAELSQNRTRSASDVVSSKVESEDGGSTKEASLDMGVLSGHFVRMNDLLSKNSQHMENMVKKHAENEQKLRQTIEGLAAQQKMDYLDMHQLSSHLDRIQTMMAASVNDRKGSAREAPESHTQPLQIDLSPLTDRLEKVQEAVEQNSALVKVLLDEGAGGDSKPGTPFWGKGQSTSPDMSPLTQHLERIHTAIEQQSEHMRALVGFAGGDNEGSKEAASAEHSFSLAPLGEHLEQIYNAIEEGNKHAKETEKIDLGPLAERLEHFYSAARQGNNLERETTPPDFGPLEGHFVALRELSQQHSDHMQQLVEAQNATCQAVEANGQSKVYLGPLDKRLEQLQNAVEEGNRQAQESAKLDLEPLEEHLGALRELSQEQSDRLQHVIERQDATRDAVEANGPSQHYLELLEKHLGGLRELAQHHSGHLQQMVESQHATQKAVEANGPLQPDLEPLEKHLGAVRELLQQHSGHLQQLVDSQNATHKAVEASVPPKMDLGPLERHMEVLGGHSQKHNDYMQQLIESQDGTREAVEANGGEIDFSPLAELLDAIRESSDTNADTIKKLLDSQEATRKESAVDFSPLIEYLEAIRKATTQNVEHTQTLVKSHLSSVMSGRAADLDLTPLTERLNRIHTTLEKQAVPLPGSGDPKFVMSALTSHLSKIQAVTEQNAQHVKALREKQLSSQDKMQVAVSETSEQVQSLVKRNQEQEAWIESQNSQMRELMSGQREMVEVVRSLAKSIVAQNKGACDHVVVPPPRKMGRKVVGFVYDAKEAMS</sequence>
<name>A0ACC3NZJ7_9PEZI</name>
<dbReference type="EMBL" id="JAUTXU010000001">
    <property type="protein sequence ID" value="KAK3725999.1"/>
    <property type="molecule type" value="Genomic_DNA"/>
</dbReference>
<evidence type="ECO:0000313" key="1">
    <source>
        <dbReference type="EMBL" id="KAK3725999.1"/>
    </source>
</evidence>